<evidence type="ECO:0000313" key="1">
    <source>
        <dbReference type="EMBL" id="MCL1553806.1"/>
    </source>
</evidence>
<accession>A0ABT0LWT2</accession>
<evidence type="ECO:0000313" key="2">
    <source>
        <dbReference type="Proteomes" id="UP001167357"/>
    </source>
</evidence>
<dbReference type="RefSeq" id="WP_249048677.1">
    <property type="nucleotide sequence ID" value="NZ_JAMBEC010000126.1"/>
</dbReference>
<comment type="caution">
    <text evidence="1">The sequence shown here is derived from an EMBL/GenBank/DDBJ whole genome shotgun (WGS) entry which is preliminary data.</text>
</comment>
<proteinExistence type="predicted"/>
<dbReference type="EMBL" id="JAMBED010000138">
    <property type="protein sequence ID" value="MCL1553806.1"/>
    <property type="molecule type" value="Genomic_DNA"/>
</dbReference>
<keyword evidence="2" id="KW-1185">Reference proteome</keyword>
<gene>
    <name evidence="1" type="ORF">M3O51_21625</name>
</gene>
<reference evidence="1" key="1">
    <citation type="submission" date="2022-04" db="EMBL/GenBank/DDBJ databases">
        <title>Genomic comparison of 19 strains of Xanthomonas nasturtii, a newly emerging watercress pathogen.</title>
        <authorList>
            <person name="Harrison J."/>
            <person name="Greer S."/>
            <person name="Hussain R."/>
            <person name="Lascelles D."/>
            <person name="Roberts M."/>
            <person name="Carter B."/>
            <person name="Bryning A."/>
            <person name="Carroll S."/>
            <person name="Aspin A."/>
            <person name="Cruz L."/>
            <person name="Cruz J."/>
            <person name="Grant M."/>
            <person name="Vicente J."/>
            <person name="Studholme D.J."/>
        </authorList>
    </citation>
    <scope>NUCLEOTIDE SEQUENCE</scope>
    <source>
        <strain evidence="1">10016B</strain>
    </source>
</reference>
<sequence length="167" mass="17719">MSDGFLKDLSREQLAAAIKPTYDSFYQKLSSAQQSKINFDQVVNGAYKVLQGASPLGSPAAHFTTLAAVETAGVSPCMVAVGMVIADVFAIVFQLAGINESESRAAARAILEELGQETIRGIQATIHDFNVAESAIDKAKLIWKIISEVYNAIGISGITKEALNKAA</sequence>
<name>A0ABT0LWT2_9XANT</name>
<protein>
    <submittedName>
        <fullName evidence="1">Uncharacterized protein</fullName>
    </submittedName>
</protein>
<dbReference type="Proteomes" id="UP001167357">
    <property type="component" value="Unassembled WGS sequence"/>
</dbReference>
<organism evidence="1 2">
    <name type="scientific">Xanthomonas nasturtii</name>
    <dbReference type="NCBI Taxonomy" id="1843581"/>
    <lineage>
        <taxon>Bacteria</taxon>
        <taxon>Pseudomonadati</taxon>
        <taxon>Pseudomonadota</taxon>
        <taxon>Gammaproteobacteria</taxon>
        <taxon>Lysobacterales</taxon>
        <taxon>Lysobacteraceae</taxon>
        <taxon>Xanthomonas</taxon>
    </lineage>
</organism>